<dbReference type="Pfam" id="PF00440">
    <property type="entry name" value="TetR_N"/>
    <property type="match status" value="1"/>
</dbReference>
<name>A0A644YT72_9ZZZZ</name>
<evidence type="ECO:0000256" key="1">
    <source>
        <dbReference type="ARBA" id="ARBA00023125"/>
    </source>
</evidence>
<dbReference type="PANTHER" id="PTHR43479">
    <property type="entry name" value="ACREF/ENVCD OPERON REPRESSOR-RELATED"/>
    <property type="match status" value="1"/>
</dbReference>
<gene>
    <name evidence="3" type="ORF">SDC9_78332</name>
</gene>
<dbReference type="Gene3D" id="1.10.10.60">
    <property type="entry name" value="Homeodomain-like"/>
    <property type="match status" value="1"/>
</dbReference>
<dbReference type="GO" id="GO:0003677">
    <property type="term" value="F:DNA binding"/>
    <property type="evidence" value="ECO:0007669"/>
    <property type="project" value="UniProtKB-KW"/>
</dbReference>
<dbReference type="EMBL" id="VSSQ01006171">
    <property type="protein sequence ID" value="MPM31775.1"/>
    <property type="molecule type" value="Genomic_DNA"/>
</dbReference>
<protein>
    <recommendedName>
        <fullName evidence="2">HTH tetR-type domain-containing protein</fullName>
    </recommendedName>
</protein>
<dbReference type="SUPFAM" id="SSF48498">
    <property type="entry name" value="Tetracyclin repressor-like, C-terminal domain"/>
    <property type="match status" value="1"/>
</dbReference>
<dbReference type="InterPro" id="IPR050624">
    <property type="entry name" value="HTH-type_Tx_Regulator"/>
</dbReference>
<dbReference type="InterPro" id="IPR001647">
    <property type="entry name" value="HTH_TetR"/>
</dbReference>
<dbReference type="InterPro" id="IPR023772">
    <property type="entry name" value="DNA-bd_HTH_TetR-type_CS"/>
</dbReference>
<dbReference type="AlphaFoldDB" id="A0A644YT72"/>
<dbReference type="InterPro" id="IPR036271">
    <property type="entry name" value="Tet_transcr_reg_TetR-rel_C_sf"/>
</dbReference>
<evidence type="ECO:0000259" key="2">
    <source>
        <dbReference type="PROSITE" id="PS50977"/>
    </source>
</evidence>
<dbReference type="SUPFAM" id="SSF46689">
    <property type="entry name" value="Homeodomain-like"/>
    <property type="match status" value="1"/>
</dbReference>
<dbReference type="PROSITE" id="PS50977">
    <property type="entry name" value="HTH_TETR_2"/>
    <property type="match status" value="1"/>
</dbReference>
<dbReference type="PROSITE" id="PS01081">
    <property type="entry name" value="HTH_TETR_1"/>
    <property type="match status" value="1"/>
</dbReference>
<keyword evidence="1" id="KW-0238">DNA-binding</keyword>
<comment type="caution">
    <text evidence="3">The sequence shown here is derived from an EMBL/GenBank/DDBJ whole genome shotgun (WGS) entry which is preliminary data.</text>
</comment>
<evidence type="ECO:0000313" key="3">
    <source>
        <dbReference type="EMBL" id="MPM31775.1"/>
    </source>
</evidence>
<proteinExistence type="predicted"/>
<sequence length="191" mass="22241">MNLYKSISKKKTIVDVIVNLMDEEGLKNVTIKDICENADISIGSFYHYFSSKDSIVQEMYQLMDEYFLLNKDNICSHFTAIEDIIDFVTHFGLYVEQWGYYANLLVIRTSLEEAAKGSLNQHKKIYNVLKDIIDIGIEDKFFKISIDDEDLASTIFVIIRGYMLEWTKRGVNYPVKDNMVRQVKYLLNSIS</sequence>
<accession>A0A644YT72</accession>
<dbReference type="Gene3D" id="1.10.357.10">
    <property type="entry name" value="Tetracycline Repressor, domain 2"/>
    <property type="match status" value="1"/>
</dbReference>
<dbReference type="PANTHER" id="PTHR43479:SF11">
    <property type="entry name" value="ACREF_ENVCD OPERON REPRESSOR-RELATED"/>
    <property type="match status" value="1"/>
</dbReference>
<reference evidence="3" key="1">
    <citation type="submission" date="2019-08" db="EMBL/GenBank/DDBJ databases">
        <authorList>
            <person name="Kucharzyk K."/>
            <person name="Murdoch R.W."/>
            <person name="Higgins S."/>
            <person name="Loffler F."/>
        </authorList>
    </citation>
    <scope>NUCLEOTIDE SEQUENCE</scope>
</reference>
<dbReference type="PRINTS" id="PR00455">
    <property type="entry name" value="HTHTETR"/>
</dbReference>
<feature type="domain" description="HTH tetR-type" evidence="2">
    <location>
        <begin position="7"/>
        <end position="67"/>
    </location>
</feature>
<dbReference type="InterPro" id="IPR009057">
    <property type="entry name" value="Homeodomain-like_sf"/>
</dbReference>
<organism evidence="3">
    <name type="scientific">bioreactor metagenome</name>
    <dbReference type="NCBI Taxonomy" id="1076179"/>
    <lineage>
        <taxon>unclassified sequences</taxon>
        <taxon>metagenomes</taxon>
        <taxon>ecological metagenomes</taxon>
    </lineage>
</organism>